<accession>J9E0F9</accession>
<feature type="non-terminal residue" evidence="1">
    <location>
        <position position="1"/>
    </location>
</feature>
<dbReference type="AlphaFoldDB" id="J9E0F9"/>
<name>J9E0F9_WUCBA</name>
<comment type="caution">
    <text evidence="1">The sequence shown here is derived from an EMBL/GenBank/DDBJ whole genome shotgun (WGS) entry which is preliminary data.</text>
</comment>
<dbReference type="Proteomes" id="UP000004810">
    <property type="component" value="Unassembled WGS sequence"/>
</dbReference>
<dbReference type="EMBL" id="ADBV01022130">
    <property type="protein sequence ID" value="EJW70397.1"/>
    <property type="molecule type" value="Genomic_DNA"/>
</dbReference>
<reference evidence="2" key="1">
    <citation type="submission" date="2012-08" db="EMBL/GenBank/DDBJ databases">
        <title>The Genome Sequence of Wuchereria bancrofti.</title>
        <authorList>
            <person name="Nutman T.B."/>
            <person name="Fink D.L."/>
            <person name="Russ C."/>
            <person name="Young S."/>
            <person name="Zeng Q."/>
            <person name="Koehrsen M."/>
            <person name="Alvarado L."/>
            <person name="Berlin A."/>
            <person name="Chapman S.B."/>
            <person name="Chen Z."/>
            <person name="Freedman E."/>
            <person name="Gellesch M."/>
            <person name="Goldberg J."/>
            <person name="Griggs A."/>
            <person name="Gujja S."/>
            <person name="Heilman E.R."/>
            <person name="Heiman D."/>
            <person name="Hepburn T."/>
            <person name="Howarth C."/>
            <person name="Jen D."/>
            <person name="Larson L."/>
            <person name="Lewis B."/>
            <person name="Mehta T."/>
            <person name="Park D."/>
            <person name="Pearson M."/>
            <person name="Roberts A."/>
            <person name="Saif S."/>
            <person name="Shea T."/>
            <person name="Shenoy N."/>
            <person name="Sisk P."/>
            <person name="Stolte C."/>
            <person name="Sykes S."/>
            <person name="Walk T."/>
            <person name="White J."/>
            <person name="Yandava C."/>
            <person name="Haas B."/>
            <person name="Henn M.R."/>
            <person name="Nusbaum C."/>
            <person name="Birren B."/>
        </authorList>
    </citation>
    <scope>NUCLEOTIDE SEQUENCE [LARGE SCALE GENOMIC DNA]</scope>
    <source>
        <strain evidence="2">NA</strain>
    </source>
</reference>
<feature type="non-terminal residue" evidence="1">
    <location>
        <position position="50"/>
    </location>
</feature>
<evidence type="ECO:0000313" key="2">
    <source>
        <dbReference type="Proteomes" id="UP000004810"/>
    </source>
</evidence>
<gene>
    <name evidence="1" type="ORF">WUBG_18694</name>
</gene>
<protein>
    <submittedName>
        <fullName evidence="1">Uncharacterized protein</fullName>
    </submittedName>
</protein>
<sequence length="50" mass="5957">EKQEKNDRSFELDKFDPFSLTAKDADIAIIRFLKKVKKFQDSAWKKNPIK</sequence>
<evidence type="ECO:0000313" key="1">
    <source>
        <dbReference type="EMBL" id="EJW70397.1"/>
    </source>
</evidence>
<proteinExistence type="predicted"/>
<organism evidence="1 2">
    <name type="scientific">Wuchereria bancrofti</name>
    <dbReference type="NCBI Taxonomy" id="6293"/>
    <lineage>
        <taxon>Eukaryota</taxon>
        <taxon>Metazoa</taxon>
        <taxon>Ecdysozoa</taxon>
        <taxon>Nematoda</taxon>
        <taxon>Chromadorea</taxon>
        <taxon>Rhabditida</taxon>
        <taxon>Spirurina</taxon>
        <taxon>Spiruromorpha</taxon>
        <taxon>Filarioidea</taxon>
        <taxon>Onchocercidae</taxon>
        <taxon>Wuchereria</taxon>
    </lineage>
</organism>